<dbReference type="AlphaFoldDB" id="A0A5A7QL22"/>
<accession>A0A5A7QL22</accession>
<keyword evidence="2" id="KW-0808">Transferase</keyword>
<name>A0A5A7QL22_STRAF</name>
<keyword evidence="3" id="KW-1185">Reference proteome</keyword>
<organism evidence="2 3">
    <name type="scientific">Striga asiatica</name>
    <name type="common">Asiatic witchweed</name>
    <name type="synonym">Buchnera asiatica</name>
    <dbReference type="NCBI Taxonomy" id="4170"/>
    <lineage>
        <taxon>Eukaryota</taxon>
        <taxon>Viridiplantae</taxon>
        <taxon>Streptophyta</taxon>
        <taxon>Embryophyta</taxon>
        <taxon>Tracheophyta</taxon>
        <taxon>Spermatophyta</taxon>
        <taxon>Magnoliopsida</taxon>
        <taxon>eudicotyledons</taxon>
        <taxon>Gunneridae</taxon>
        <taxon>Pentapetalae</taxon>
        <taxon>asterids</taxon>
        <taxon>lamiids</taxon>
        <taxon>Lamiales</taxon>
        <taxon>Orobanchaceae</taxon>
        <taxon>Buchnereae</taxon>
        <taxon>Striga</taxon>
    </lineage>
</organism>
<dbReference type="GO" id="GO:0016301">
    <property type="term" value="F:kinase activity"/>
    <property type="evidence" value="ECO:0007669"/>
    <property type="project" value="UniProtKB-KW"/>
</dbReference>
<proteinExistence type="predicted"/>
<evidence type="ECO:0000256" key="1">
    <source>
        <dbReference type="SAM" id="SignalP"/>
    </source>
</evidence>
<feature type="signal peptide" evidence="1">
    <location>
        <begin position="1"/>
        <end position="21"/>
    </location>
</feature>
<evidence type="ECO:0000313" key="2">
    <source>
        <dbReference type="EMBL" id="GER44581.1"/>
    </source>
</evidence>
<keyword evidence="1" id="KW-0732">Signal</keyword>
<gene>
    <name evidence="2" type="ORF">STAS_21485</name>
</gene>
<keyword evidence="2" id="KW-0418">Kinase</keyword>
<comment type="caution">
    <text evidence="2">The sequence shown here is derived from an EMBL/GenBank/DDBJ whole genome shotgun (WGS) entry which is preliminary data.</text>
</comment>
<reference evidence="3" key="1">
    <citation type="journal article" date="2019" name="Curr. Biol.">
        <title>Genome Sequence of Striga asiatica Provides Insight into the Evolution of Plant Parasitism.</title>
        <authorList>
            <person name="Yoshida S."/>
            <person name="Kim S."/>
            <person name="Wafula E.K."/>
            <person name="Tanskanen J."/>
            <person name="Kim Y.M."/>
            <person name="Honaas L."/>
            <person name="Yang Z."/>
            <person name="Spallek T."/>
            <person name="Conn C.E."/>
            <person name="Ichihashi Y."/>
            <person name="Cheong K."/>
            <person name="Cui S."/>
            <person name="Der J.P."/>
            <person name="Gundlach H."/>
            <person name="Jiao Y."/>
            <person name="Hori C."/>
            <person name="Ishida J.K."/>
            <person name="Kasahara H."/>
            <person name="Kiba T."/>
            <person name="Kim M.S."/>
            <person name="Koo N."/>
            <person name="Laohavisit A."/>
            <person name="Lee Y.H."/>
            <person name="Lumba S."/>
            <person name="McCourt P."/>
            <person name="Mortimer J.C."/>
            <person name="Mutuku J.M."/>
            <person name="Nomura T."/>
            <person name="Sasaki-Sekimoto Y."/>
            <person name="Seto Y."/>
            <person name="Wang Y."/>
            <person name="Wakatake T."/>
            <person name="Sakakibara H."/>
            <person name="Demura T."/>
            <person name="Yamaguchi S."/>
            <person name="Yoneyama K."/>
            <person name="Manabe R.I."/>
            <person name="Nelson D.C."/>
            <person name="Schulman A.H."/>
            <person name="Timko M.P."/>
            <person name="dePamphilis C.W."/>
            <person name="Choi D."/>
            <person name="Shirasu K."/>
        </authorList>
    </citation>
    <scope>NUCLEOTIDE SEQUENCE [LARGE SCALE GENOMIC DNA]</scope>
    <source>
        <strain evidence="3">cv. UVA1</strain>
    </source>
</reference>
<dbReference type="Proteomes" id="UP000325081">
    <property type="component" value="Unassembled WGS sequence"/>
</dbReference>
<dbReference type="EMBL" id="BKCP01007037">
    <property type="protein sequence ID" value="GER44581.1"/>
    <property type="molecule type" value="Genomic_DNA"/>
</dbReference>
<sequence>MRDLRRLELVGLVLLSPEILSLRLGALAVGWPERSEVGSRLDVGNRSSAAARSRFTYLASPVVFRPKGISKGRLLLNREDMRRGWRAESVAAARKNRGELLPSLLQNRGDREIGEGEKPRILGK</sequence>
<feature type="chain" id="PRO_5022800240" evidence="1">
    <location>
        <begin position="22"/>
        <end position="124"/>
    </location>
</feature>
<evidence type="ECO:0000313" key="3">
    <source>
        <dbReference type="Proteomes" id="UP000325081"/>
    </source>
</evidence>
<protein>
    <submittedName>
        <fullName evidence="2">Glutamate 5-kinase</fullName>
    </submittedName>
</protein>
<feature type="non-terminal residue" evidence="2">
    <location>
        <position position="124"/>
    </location>
</feature>